<dbReference type="PRINTS" id="PR00096">
    <property type="entry name" value="GATASE"/>
</dbReference>
<reference evidence="3 4" key="1">
    <citation type="submission" date="2021-03" db="EMBL/GenBank/DDBJ databases">
        <title>Sequencing the genomes of 1000 actinobacteria strains.</title>
        <authorList>
            <person name="Klenk H.-P."/>
        </authorList>
    </citation>
    <scope>NUCLEOTIDE SEQUENCE [LARGE SCALE GENOMIC DNA]</scope>
    <source>
        <strain evidence="3 4">DSM 24221</strain>
    </source>
</reference>
<evidence type="ECO:0000313" key="4">
    <source>
        <dbReference type="Proteomes" id="UP001519362"/>
    </source>
</evidence>
<keyword evidence="3" id="KW-0808">Transferase</keyword>
<dbReference type="NCBIfam" id="TIGR00566">
    <property type="entry name" value="trpG_papA"/>
    <property type="match status" value="1"/>
</dbReference>
<organism evidence="3 4">
    <name type="scientific">Microbacterium amylolyticum</name>
    <dbReference type="NCBI Taxonomy" id="936337"/>
    <lineage>
        <taxon>Bacteria</taxon>
        <taxon>Bacillati</taxon>
        <taxon>Actinomycetota</taxon>
        <taxon>Actinomycetes</taxon>
        <taxon>Micrococcales</taxon>
        <taxon>Microbacteriaceae</taxon>
        <taxon>Microbacterium</taxon>
    </lineage>
</organism>
<keyword evidence="4" id="KW-1185">Reference proteome</keyword>
<dbReference type="SUPFAM" id="SSF52317">
    <property type="entry name" value="Class I glutamine amidotransferase-like"/>
    <property type="match status" value="1"/>
</dbReference>
<dbReference type="Gene3D" id="3.40.50.880">
    <property type="match status" value="1"/>
</dbReference>
<dbReference type="PRINTS" id="PR00097">
    <property type="entry name" value="ANTSNTHASEII"/>
</dbReference>
<evidence type="ECO:0000259" key="2">
    <source>
        <dbReference type="Pfam" id="PF00117"/>
    </source>
</evidence>
<dbReference type="Proteomes" id="UP001519362">
    <property type="component" value="Unassembled WGS sequence"/>
</dbReference>
<dbReference type="InterPro" id="IPR050472">
    <property type="entry name" value="Anth_synth/Amidotransfase"/>
</dbReference>
<evidence type="ECO:0000256" key="1">
    <source>
        <dbReference type="ARBA" id="ARBA00022962"/>
    </source>
</evidence>
<keyword evidence="3" id="KW-0032">Aminotransferase</keyword>
<dbReference type="EMBL" id="JAGIOL010000001">
    <property type="protein sequence ID" value="MBP2436362.1"/>
    <property type="molecule type" value="Genomic_DNA"/>
</dbReference>
<dbReference type="PROSITE" id="PS51273">
    <property type="entry name" value="GATASE_TYPE_1"/>
    <property type="match status" value="1"/>
</dbReference>
<dbReference type="InterPro" id="IPR017926">
    <property type="entry name" value="GATASE"/>
</dbReference>
<protein>
    <submittedName>
        <fullName evidence="3">Para-aminobenzoate synthetase</fullName>
        <ecNumber evidence="3">2.6.1.85</ecNumber>
    </submittedName>
</protein>
<accession>A0ABS4ZGF2</accession>
<dbReference type="InterPro" id="IPR029062">
    <property type="entry name" value="Class_I_gatase-like"/>
</dbReference>
<comment type="caution">
    <text evidence="3">The sequence shown here is derived from an EMBL/GenBank/DDBJ whole genome shotgun (WGS) entry which is preliminary data.</text>
</comment>
<keyword evidence="1" id="KW-0315">Glutamine amidotransferase</keyword>
<dbReference type="RefSeq" id="WP_165136592.1">
    <property type="nucleotide sequence ID" value="NZ_CP049253.1"/>
</dbReference>
<dbReference type="PANTHER" id="PTHR43418">
    <property type="entry name" value="MULTIFUNCTIONAL TRYPTOPHAN BIOSYNTHESIS PROTEIN-RELATED"/>
    <property type="match status" value="1"/>
</dbReference>
<feature type="domain" description="Glutamine amidotransferase" evidence="2">
    <location>
        <begin position="5"/>
        <end position="184"/>
    </location>
</feature>
<dbReference type="Pfam" id="PF00117">
    <property type="entry name" value="GATase"/>
    <property type="match status" value="1"/>
</dbReference>
<proteinExistence type="predicted"/>
<dbReference type="GO" id="GO:0046820">
    <property type="term" value="F:4-amino-4-deoxychorismate synthase activity"/>
    <property type="evidence" value="ECO:0007669"/>
    <property type="project" value="UniProtKB-EC"/>
</dbReference>
<dbReference type="PANTHER" id="PTHR43418:SF4">
    <property type="entry name" value="MULTIFUNCTIONAL TRYPTOPHAN BIOSYNTHESIS PROTEIN"/>
    <property type="match status" value="1"/>
</dbReference>
<evidence type="ECO:0000313" key="3">
    <source>
        <dbReference type="EMBL" id="MBP2436362.1"/>
    </source>
</evidence>
<name>A0ABS4ZGF2_9MICO</name>
<dbReference type="CDD" id="cd01743">
    <property type="entry name" value="GATase1_Anthranilate_Synthase"/>
    <property type="match status" value="1"/>
</dbReference>
<sequence>MARVLLVDNYDSYTGNIAQIIWSATGSAPDLVQNDRIDLAALPGYRHIVLGPGPGTPHRAEDAGLGRDVLRRARVPVLGVCFGFQTMAAELGGSVVRAPRPAHGIVDAVTHDGSALFRGVPHTFDATRYHSLVVEEPAPLTITARSADALPMAGEVPERGWYGVQFHPESIGTDWGPRIIRNFLEMT</sequence>
<gene>
    <name evidence="3" type="ORF">JOF34_000948</name>
</gene>
<dbReference type="InterPro" id="IPR006221">
    <property type="entry name" value="TrpG/PapA_dom"/>
</dbReference>
<dbReference type="EC" id="2.6.1.85" evidence="3"/>